<dbReference type="GO" id="GO:0005886">
    <property type="term" value="C:plasma membrane"/>
    <property type="evidence" value="ECO:0007669"/>
    <property type="project" value="UniProtKB-SubCell"/>
</dbReference>
<protein>
    <submittedName>
        <fullName evidence="9">Alpha-glucoside transport system permease protein</fullName>
    </submittedName>
</protein>
<feature type="transmembrane region" description="Helical" evidence="7">
    <location>
        <begin position="105"/>
        <end position="125"/>
    </location>
</feature>
<comment type="caution">
    <text evidence="9">The sequence shown here is derived from an EMBL/GenBank/DDBJ whole genome shotgun (WGS) entry which is preliminary data.</text>
</comment>
<dbReference type="PANTHER" id="PTHR30193">
    <property type="entry name" value="ABC TRANSPORTER PERMEASE PROTEIN"/>
    <property type="match status" value="1"/>
</dbReference>
<dbReference type="PROSITE" id="PS50928">
    <property type="entry name" value="ABC_TM1"/>
    <property type="match status" value="1"/>
</dbReference>
<keyword evidence="4 7" id="KW-0812">Transmembrane</keyword>
<organism evidence="9 10">
    <name type="scientific">Phytomonospora endophytica</name>
    <dbReference type="NCBI Taxonomy" id="714109"/>
    <lineage>
        <taxon>Bacteria</taxon>
        <taxon>Bacillati</taxon>
        <taxon>Actinomycetota</taxon>
        <taxon>Actinomycetes</taxon>
        <taxon>Micromonosporales</taxon>
        <taxon>Micromonosporaceae</taxon>
        <taxon>Phytomonospora</taxon>
    </lineage>
</organism>
<gene>
    <name evidence="9" type="ORF">HNR73_002311</name>
</gene>
<feature type="domain" description="ABC transmembrane type-1" evidence="8">
    <location>
        <begin position="101"/>
        <end position="318"/>
    </location>
</feature>
<keyword evidence="2 7" id="KW-0813">Transport</keyword>
<evidence type="ECO:0000256" key="5">
    <source>
        <dbReference type="ARBA" id="ARBA00022989"/>
    </source>
</evidence>
<dbReference type="EMBL" id="JACHGT010000004">
    <property type="protein sequence ID" value="MBB6034461.1"/>
    <property type="molecule type" value="Genomic_DNA"/>
</dbReference>
<feature type="transmembrane region" description="Helical" evidence="7">
    <location>
        <begin position="237"/>
        <end position="262"/>
    </location>
</feature>
<dbReference type="SUPFAM" id="SSF161098">
    <property type="entry name" value="MetI-like"/>
    <property type="match status" value="1"/>
</dbReference>
<name>A0A841FB19_9ACTN</name>
<comment type="similarity">
    <text evidence="7">Belongs to the binding-protein-dependent transport system permease family.</text>
</comment>
<keyword evidence="3" id="KW-1003">Cell membrane</keyword>
<keyword evidence="10" id="KW-1185">Reference proteome</keyword>
<sequence length="327" mass="36118">MDQIDILDELPKFTQLGIGIAAFILVVGILLLVVDKLPGYDKGRFAAMVFLLPAGLLLLIGMIYPAIRTVVLSFFDGKGEKAVGFDNYVWMFSDDAIQQVLRNTLLWVILVPLVATATGLIYAIMIDKTRTEALAKALVFLPMGISFVGAGIIWKFVYAFNANSDEQIGLLNQLVVWLGGDAQPWLLNGPWNNLFLIIVMIWIQTGFATVVLSASIKAIPGEIVEAARLDGVNAWQMFWRVTVPSIRPALVVVLVTMSIAALKLFDLVRTMTAGNFGTSVVANEMYTQAFRLSQQGRGSAMAVFLFLLVTPIIIYQVRAMRARREER</sequence>
<reference evidence="9 10" key="1">
    <citation type="submission" date="2020-08" db="EMBL/GenBank/DDBJ databases">
        <title>Genomic Encyclopedia of Type Strains, Phase IV (KMG-IV): sequencing the most valuable type-strain genomes for metagenomic binning, comparative biology and taxonomic classification.</title>
        <authorList>
            <person name="Goeker M."/>
        </authorList>
    </citation>
    <scope>NUCLEOTIDE SEQUENCE [LARGE SCALE GENOMIC DNA]</scope>
    <source>
        <strain evidence="9 10">YIM 65646</strain>
    </source>
</reference>
<comment type="subcellular location">
    <subcellularLocation>
        <location evidence="1 7">Cell membrane</location>
        <topology evidence="1 7">Multi-pass membrane protein</topology>
    </subcellularLocation>
</comment>
<accession>A0A841FB19</accession>
<evidence type="ECO:0000256" key="2">
    <source>
        <dbReference type="ARBA" id="ARBA00022448"/>
    </source>
</evidence>
<feature type="transmembrane region" description="Helical" evidence="7">
    <location>
        <begin position="137"/>
        <end position="157"/>
    </location>
</feature>
<feature type="transmembrane region" description="Helical" evidence="7">
    <location>
        <begin position="299"/>
        <end position="317"/>
    </location>
</feature>
<evidence type="ECO:0000313" key="9">
    <source>
        <dbReference type="EMBL" id="MBB6034461.1"/>
    </source>
</evidence>
<evidence type="ECO:0000256" key="1">
    <source>
        <dbReference type="ARBA" id="ARBA00004651"/>
    </source>
</evidence>
<dbReference type="PANTHER" id="PTHR30193:SF18">
    <property type="entry name" value="OSMOPROTECTIVE COMPOUNDS UPTAKE PERMEASE PROTEIN GGTC"/>
    <property type="match status" value="1"/>
</dbReference>
<evidence type="ECO:0000259" key="8">
    <source>
        <dbReference type="PROSITE" id="PS50928"/>
    </source>
</evidence>
<dbReference type="InterPro" id="IPR035906">
    <property type="entry name" value="MetI-like_sf"/>
</dbReference>
<dbReference type="InterPro" id="IPR051393">
    <property type="entry name" value="ABC_transporter_permease"/>
</dbReference>
<feature type="transmembrane region" description="Helical" evidence="7">
    <location>
        <begin position="45"/>
        <end position="67"/>
    </location>
</feature>
<evidence type="ECO:0000313" key="10">
    <source>
        <dbReference type="Proteomes" id="UP000548476"/>
    </source>
</evidence>
<keyword evidence="6 7" id="KW-0472">Membrane</keyword>
<keyword evidence="5 7" id="KW-1133">Transmembrane helix</keyword>
<evidence type="ECO:0000256" key="3">
    <source>
        <dbReference type="ARBA" id="ARBA00022475"/>
    </source>
</evidence>
<feature type="transmembrane region" description="Helical" evidence="7">
    <location>
        <begin position="13"/>
        <end position="33"/>
    </location>
</feature>
<dbReference type="CDD" id="cd06261">
    <property type="entry name" value="TM_PBP2"/>
    <property type="match status" value="1"/>
</dbReference>
<dbReference type="GO" id="GO:0055085">
    <property type="term" value="P:transmembrane transport"/>
    <property type="evidence" value="ECO:0007669"/>
    <property type="project" value="InterPro"/>
</dbReference>
<dbReference type="Pfam" id="PF00528">
    <property type="entry name" value="BPD_transp_1"/>
    <property type="match status" value="1"/>
</dbReference>
<dbReference type="Proteomes" id="UP000548476">
    <property type="component" value="Unassembled WGS sequence"/>
</dbReference>
<evidence type="ECO:0000256" key="7">
    <source>
        <dbReference type="RuleBase" id="RU363032"/>
    </source>
</evidence>
<feature type="transmembrane region" description="Helical" evidence="7">
    <location>
        <begin position="194"/>
        <end position="216"/>
    </location>
</feature>
<evidence type="ECO:0000256" key="4">
    <source>
        <dbReference type="ARBA" id="ARBA00022692"/>
    </source>
</evidence>
<dbReference type="RefSeq" id="WP_184787312.1">
    <property type="nucleotide sequence ID" value="NZ_BONT01000087.1"/>
</dbReference>
<dbReference type="Gene3D" id="1.10.3720.10">
    <property type="entry name" value="MetI-like"/>
    <property type="match status" value="1"/>
</dbReference>
<evidence type="ECO:0000256" key="6">
    <source>
        <dbReference type="ARBA" id="ARBA00023136"/>
    </source>
</evidence>
<dbReference type="AlphaFoldDB" id="A0A841FB19"/>
<proteinExistence type="inferred from homology"/>
<dbReference type="InterPro" id="IPR000515">
    <property type="entry name" value="MetI-like"/>
</dbReference>